<proteinExistence type="inferred from homology"/>
<evidence type="ECO:0000259" key="13">
    <source>
        <dbReference type="Pfam" id="PF25944"/>
    </source>
</evidence>
<dbReference type="Gene3D" id="2.40.50.100">
    <property type="match status" value="1"/>
</dbReference>
<keyword evidence="9" id="KW-0449">Lipoprotein</keyword>
<dbReference type="SUPFAM" id="SSF111369">
    <property type="entry name" value="HlyD-like secretion proteins"/>
    <property type="match status" value="1"/>
</dbReference>
<dbReference type="InterPro" id="IPR058626">
    <property type="entry name" value="MdtA-like_b-barrel"/>
</dbReference>
<keyword evidence="3" id="KW-0813">Transport</keyword>
<dbReference type="GO" id="GO:0005886">
    <property type="term" value="C:plasma membrane"/>
    <property type="evidence" value="ECO:0007669"/>
    <property type="project" value="UniProtKB-SubCell"/>
</dbReference>
<dbReference type="FunFam" id="2.40.30.170:FF:000001">
    <property type="entry name" value="Multidrug resistance efflux transporter MdtE"/>
    <property type="match status" value="1"/>
</dbReference>
<comment type="similarity">
    <text evidence="2">Belongs to the membrane fusion protein (MFP) (TC 8.A.1) family.</text>
</comment>
<dbReference type="Gene3D" id="1.10.287.470">
    <property type="entry name" value="Helix hairpin bin"/>
    <property type="match status" value="1"/>
</dbReference>
<feature type="domain" description="Multidrug resistance protein MdtA-like C-terminal permuted SH3" evidence="14">
    <location>
        <begin position="324"/>
        <end position="386"/>
    </location>
</feature>
<dbReference type="KEGG" id="kps:KPNJ2_04198"/>
<dbReference type="GO" id="GO:0140330">
    <property type="term" value="P:xenobiotic detoxification by transmembrane export across the cell outer membrane"/>
    <property type="evidence" value="ECO:0007669"/>
    <property type="project" value="UniProtKB-ARBA"/>
</dbReference>
<dbReference type="PATRIC" id="fig|1420013.3.peg.3948"/>
<dbReference type="Pfam" id="PF25876">
    <property type="entry name" value="HH_MFP_RND"/>
    <property type="match status" value="1"/>
</dbReference>
<evidence type="ECO:0000256" key="9">
    <source>
        <dbReference type="ARBA" id="ARBA00023288"/>
    </source>
</evidence>
<evidence type="ECO:0000259" key="12">
    <source>
        <dbReference type="Pfam" id="PF25917"/>
    </source>
</evidence>
<keyword evidence="7" id="KW-0472">Membrane</keyword>
<dbReference type="PANTHER" id="PTHR30158:SF3">
    <property type="entry name" value="MULTIDRUG EFFLUX PUMP SUBUNIT ACRA-RELATED"/>
    <property type="match status" value="1"/>
</dbReference>
<evidence type="ECO:0000313" key="15">
    <source>
        <dbReference type="EMBL" id="AHM80978.1"/>
    </source>
</evidence>
<evidence type="ECO:0000256" key="7">
    <source>
        <dbReference type="ARBA" id="ARBA00023136"/>
    </source>
</evidence>
<dbReference type="GO" id="GO:0022857">
    <property type="term" value="F:transmembrane transporter activity"/>
    <property type="evidence" value="ECO:0007669"/>
    <property type="project" value="InterPro"/>
</dbReference>
<feature type="domain" description="Multidrug resistance protein MdtA-like beta-barrel" evidence="13">
    <location>
        <begin position="231"/>
        <end position="320"/>
    </location>
</feature>
<protein>
    <submittedName>
        <fullName evidence="15">Acriflavin resistance periplasmic protein</fullName>
    </submittedName>
</protein>
<dbReference type="InterPro" id="IPR058624">
    <property type="entry name" value="MdtA-like_HH"/>
</dbReference>
<dbReference type="GO" id="GO:0015721">
    <property type="term" value="P:bile acid and bile salt transport"/>
    <property type="evidence" value="ECO:0007669"/>
    <property type="project" value="TreeGrafter"/>
</dbReference>
<dbReference type="NCBIfam" id="TIGR01730">
    <property type="entry name" value="RND_mfp"/>
    <property type="match status" value="1"/>
</dbReference>
<dbReference type="EMBL" id="CP006918">
    <property type="protein sequence ID" value="AHM80978.1"/>
    <property type="molecule type" value="Genomic_DNA"/>
</dbReference>
<organism evidence="15 16">
    <name type="scientific">Klebsiella pneumoniae 30684/NJST258_2</name>
    <dbReference type="NCBI Taxonomy" id="1420013"/>
    <lineage>
        <taxon>Bacteria</taxon>
        <taxon>Pseudomonadati</taxon>
        <taxon>Pseudomonadota</taxon>
        <taxon>Gammaproteobacteria</taxon>
        <taxon>Enterobacterales</taxon>
        <taxon>Enterobacteriaceae</taxon>
        <taxon>Klebsiella/Raoultella group</taxon>
        <taxon>Klebsiella</taxon>
        <taxon>Klebsiella pneumoniae complex</taxon>
    </lineage>
</organism>
<sequence>MGLWLFEPLNILKLDTRGLHMNKNRGLTPLAVVLMLSGSLALTGCDDKPAQQGAQHMPEVGIVTLKSAPLQITTELPGRTSAYRIAEVRPQVSGIILKRNFVEGSDIQAGVSLYQIDPATYQASYDSAKGDLAKAQAAANMDQLTVKRYQKLLGTKYISQQDYDTAVATAQQSNAAVVAAKAAVETARINLAYTKVTSPISGRIGKSTVTEGALVQNGQTTALATVQQLDPIYVDVTQSSNDFLRLKQELADGRLKQENGKAKVELVTNDGLKYPQSGTLEFSDVTVDQTTGSITLRAIFPNPDHTLLPGMFVRARLEEGINPDALLVPQQGVTRTPRGDASVMVVGEGDKVEVRQVTASQAIGDKWLVTDGLKSGDRVIVTGLQKIKPGVQVKAQEVASDDKQQAAGNAPSEQTKS</sequence>
<reference evidence="15 16" key="1">
    <citation type="journal article" date="2014" name="Proc. Natl. Acad. Sci. U.S.A.">
        <title>Molecular dissection of the evolution of carbapenem-resistant multilocus sequence type 258 Klebsiella pneumoniae.</title>
        <authorList>
            <person name="Deleo F.R."/>
            <person name="Chen L."/>
            <person name="Porcella S.F."/>
            <person name="Martens C.A."/>
            <person name="Kobayashi S.D."/>
            <person name="Porter A.R."/>
            <person name="Chavda K.D."/>
            <person name="Jacobs M.R."/>
            <person name="Mathema B."/>
            <person name="Olsen R.J."/>
            <person name="Bonomo R.A."/>
            <person name="Musser J.M."/>
            <person name="Kreiswirth B.N."/>
        </authorList>
    </citation>
    <scope>NUCLEOTIDE SEQUENCE [LARGE SCALE GENOMIC DNA]</scope>
    <source>
        <strain evidence="15">30684/NJST258_2</strain>
    </source>
</reference>
<dbReference type="HOGENOM" id="CLU_018816_2_1_6"/>
<dbReference type="Gene3D" id="2.40.420.20">
    <property type="match status" value="1"/>
</dbReference>
<name>W8UZ91_KLEPN</name>
<evidence type="ECO:0000256" key="4">
    <source>
        <dbReference type="ARBA" id="ARBA00022475"/>
    </source>
</evidence>
<dbReference type="Pfam" id="PF25917">
    <property type="entry name" value="BSH_RND"/>
    <property type="match status" value="1"/>
</dbReference>
<dbReference type="InterPro" id="IPR058628">
    <property type="entry name" value="AcrA"/>
</dbReference>
<dbReference type="PANTHER" id="PTHR30158">
    <property type="entry name" value="ACRA/E-RELATED COMPONENT OF DRUG EFFLUX TRANSPORTER"/>
    <property type="match status" value="1"/>
</dbReference>
<dbReference type="Pfam" id="PF25967">
    <property type="entry name" value="RND-MFP_C"/>
    <property type="match status" value="1"/>
</dbReference>
<evidence type="ECO:0000256" key="2">
    <source>
        <dbReference type="ARBA" id="ARBA00009477"/>
    </source>
</evidence>
<keyword evidence="5" id="KW-0997">Cell inner membrane</keyword>
<comment type="subcellular location">
    <subcellularLocation>
        <location evidence="1">Cell inner membrane</location>
        <topology evidence="1">Lipid-anchor</topology>
    </subcellularLocation>
</comment>
<keyword evidence="6" id="KW-0732">Signal</keyword>
<dbReference type="NCBIfam" id="NF011604">
    <property type="entry name" value="PRK15030.1"/>
    <property type="match status" value="1"/>
</dbReference>
<evidence type="ECO:0000256" key="3">
    <source>
        <dbReference type="ARBA" id="ARBA00022448"/>
    </source>
</evidence>
<evidence type="ECO:0000256" key="1">
    <source>
        <dbReference type="ARBA" id="ARBA00004519"/>
    </source>
</evidence>
<dbReference type="Pfam" id="PF25944">
    <property type="entry name" value="Beta-barrel_RND"/>
    <property type="match status" value="1"/>
</dbReference>
<dbReference type="InterPro" id="IPR058627">
    <property type="entry name" value="MdtA-like_C"/>
</dbReference>
<dbReference type="FunFam" id="1.10.287.470:FF:000002">
    <property type="entry name" value="Efflux RND transporter periplasmic adaptor subunit"/>
    <property type="match status" value="1"/>
</dbReference>
<evidence type="ECO:0000313" key="16">
    <source>
        <dbReference type="Proteomes" id="UP000019586"/>
    </source>
</evidence>
<evidence type="ECO:0000256" key="5">
    <source>
        <dbReference type="ARBA" id="ARBA00022519"/>
    </source>
</evidence>
<feature type="region of interest" description="Disordered" evidence="10">
    <location>
        <begin position="395"/>
        <end position="417"/>
    </location>
</feature>
<accession>W8UZ91</accession>
<evidence type="ECO:0000256" key="6">
    <source>
        <dbReference type="ARBA" id="ARBA00022729"/>
    </source>
</evidence>
<dbReference type="AlphaFoldDB" id="W8UZ91"/>
<keyword evidence="8" id="KW-0564">Palmitate</keyword>
<dbReference type="InterPro" id="IPR058625">
    <property type="entry name" value="MdtA-like_BSH"/>
</dbReference>
<dbReference type="Proteomes" id="UP000019586">
    <property type="component" value="Chromosome"/>
</dbReference>
<dbReference type="FunFam" id="2.40.420.20:FF:000001">
    <property type="entry name" value="Efflux RND transporter periplasmic adaptor subunit"/>
    <property type="match status" value="1"/>
</dbReference>
<dbReference type="InterPro" id="IPR006143">
    <property type="entry name" value="RND_pump_MFP"/>
</dbReference>
<feature type="domain" description="Multidrug resistance protein MdtA-like barrel-sandwich hybrid" evidence="12">
    <location>
        <begin position="84"/>
        <end position="227"/>
    </location>
</feature>
<keyword evidence="4" id="KW-1003">Cell membrane</keyword>
<evidence type="ECO:0000259" key="11">
    <source>
        <dbReference type="Pfam" id="PF25876"/>
    </source>
</evidence>
<dbReference type="Gene3D" id="2.40.30.170">
    <property type="match status" value="1"/>
</dbReference>
<gene>
    <name evidence="15" type="ORF">KPNJ2_04198</name>
</gene>
<feature type="domain" description="Multidrug resistance protein MdtA-like alpha-helical hairpin" evidence="11">
    <location>
        <begin position="125"/>
        <end position="194"/>
    </location>
</feature>
<evidence type="ECO:0000256" key="8">
    <source>
        <dbReference type="ARBA" id="ARBA00023139"/>
    </source>
</evidence>
<dbReference type="GO" id="GO:0046677">
    <property type="term" value="P:response to antibiotic"/>
    <property type="evidence" value="ECO:0007669"/>
    <property type="project" value="TreeGrafter"/>
</dbReference>
<evidence type="ECO:0000259" key="14">
    <source>
        <dbReference type="Pfam" id="PF25967"/>
    </source>
</evidence>
<evidence type="ECO:0000256" key="10">
    <source>
        <dbReference type="SAM" id="MobiDB-lite"/>
    </source>
</evidence>